<keyword evidence="1" id="KW-0862">Zinc</keyword>
<keyword evidence="2" id="KW-0949">S-adenosyl-L-methionine</keyword>
<name>A0A3N1D4W9_9ACTN</name>
<dbReference type="Pfam" id="PF21302">
    <property type="entry name" value="Zn_ribbon_RlmA"/>
    <property type="match status" value="1"/>
</dbReference>
<dbReference type="CDD" id="cd02440">
    <property type="entry name" value="AdoMet_MTases"/>
    <property type="match status" value="1"/>
</dbReference>
<dbReference type="PIRSF" id="PIRSF018249">
    <property type="entry name" value="MyrA_prd"/>
    <property type="match status" value="1"/>
</dbReference>
<keyword evidence="5" id="KW-0489">Methyltransferase</keyword>
<feature type="domain" description="Methyltransferase type 11" evidence="3">
    <location>
        <begin position="87"/>
        <end position="175"/>
    </location>
</feature>
<evidence type="ECO:0000313" key="6">
    <source>
        <dbReference type="Proteomes" id="UP000272400"/>
    </source>
</evidence>
<evidence type="ECO:0000313" key="5">
    <source>
        <dbReference type="EMBL" id="ROO88584.1"/>
    </source>
</evidence>
<evidence type="ECO:0000256" key="2">
    <source>
        <dbReference type="PIRSR" id="PIRSR018249-2"/>
    </source>
</evidence>
<evidence type="ECO:0000256" key="1">
    <source>
        <dbReference type="PIRSR" id="PIRSR018249-1"/>
    </source>
</evidence>
<feature type="binding site" evidence="1">
    <location>
        <position position="27"/>
    </location>
    <ligand>
        <name>Zn(2+)</name>
        <dbReference type="ChEBI" id="CHEBI:29105"/>
    </ligand>
</feature>
<keyword evidence="1" id="KW-0479">Metal-binding</keyword>
<evidence type="ECO:0000259" key="3">
    <source>
        <dbReference type="Pfam" id="PF08241"/>
    </source>
</evidence>
<dbReference type="Proteomes" id="UP000272400">
    <property type="component" value="Unassembled WGS sequence"/>
</dbReference>
<dbReference type="RefSeq" id="WP_170201653.1">
    <property type="nucleotide sequence ID" value="NZ_RJKE01000001.1"/>
</dbReference>
<dbReference type="InterPro" id="IPR048647">
    <property type="entry name" value="RlmA_N"/>
</dbReference>
<dbReference type="Pfam" id="PF08241">
    <property type="entry name" value="Methyltransf_11"/>
    <property type="match status" value="1"/>
</dbReference>
<feature type="binding site" evidence="2">
    <location>
        <position position="71"/>
    </location>
    <ligand>
        <name>S-adenosyl-L-methionine</name>
        <dbReference type="ChEBI" id="CHEBI:59789"/>
    </ligand>
</feature>
<dbReference type="InterPro" id="IPR029063">
    <property type="entry name" value="SAM-dependent_MTases_sf"/>
</dbReference>
<dbReference type="InterPro" id="IPR013216">
    <property type="entry name" value="Methyltransf_11"/>
</dbReference>
<feature type="binding site" evidence="1">
    <location>
        <position position="14"/>
    </location>
    <ligand>
        <name>Zn(2+)</name>
        <dbReference type="ChEBI" id="CHEBI:29105"/>
    </ligand>
</feature>
<dbReference type="GO" id="GO:0032259">
    <property type="term" value="P:methylation"/>
    <property type="evidence" value="ECO:0007669"/>
    <property type="project" value="UniProtKB-KW"/>
</dbReference>
<dbReference type="GO" id="GO:0046872">
    <property type="term" value="F:metal ion binding"/>
    <property type="evidence" value="ECO:0007669"/>
    <property type="project" value="UniProtKB-KW"/>
</dbReference>
<feature type="binding site" evidence="2">
    <location>
        <position position="183"/>
    </location>
    <ligand>
        <name>S-adenosyl-L-methionine</name>
        <dbReference type="ChEBI" id="CHEBI:59789"/>
    </ligand>
</feature>
<feature type="binding site" evidence="1">
    <location>
        <position position="31"/>
    </location>
    <ligand>
        <name>Zn(2+)</name>
        <dbReference type="ChEBI" id="CHEBI:29105"/>
    </ligand>
</feature>
<sequence length="273" mass="28391">MLSDVVDLLACPICADGLALDGRTLRCPSRHSFDVAKQGYVSLLPGGAHTGTADTAAMVAARADFLDAGHYAPLATALAGLASGTVVDAGAGTGHYLAACLGDRSDAGSSGLALDLSKHAMRRAARIHPRVGAVVADLWKPLPVRDAVADTLLNVFAPRNAPEYRRILRPGGRLLVVTPAPDHLAELVGPLGLLSVDPRKDERLAESLHGSFTPADATEITIPLTLTPDEAVTLVAMTPSAHHIPEGALRTRLPDADTVTATAHVRIGVYEPV</sequence>
<feature type="binding site" evidence="2">
    <location>
        <begin position="93"/>
        <end position="94"/>
    </location>
    <ligand>
        <name>S-adenosyl-L-methionine</name>
        <dbReference type="ChEBI" id="CHEBI:59789"/>
    </ligand>
</feature>
<comment type="caution">
    <text evidence="5">The sequence shown here is derived from an EMBL/GenBank/DDBJ whole genome shotgun (WGS) entry which is preliminary data.</text>
</comment>
<accession>A0A3N1D4W9</accession>
<dbReference type="EMBL" id="RJKE01000001">
    <property type="protein sequence ID" value="ROO88584.1"/>
    <property type="molecule type" value="Genomic_DNA"/>
</dbReference>
<protein>
    <submittedName>
        <fullName evidence="5">23S rRNA m(1)G-748 methyltransferase</fullName>
    </submittedName>
</protein>
<feature type="domain" description="23S rRNA (guanine(745)-N(1))-methyltransferase N-terminal" evidence="4">
    <location>
        <begin position="10"/>
        <end position="45"/>
    </location>
</feature>
<organism evidence="5 6">
    <name type="scientific">Actinocorallia herbida</name>
    <dbReference type="NCBI Taxonomy" id="58109"/>
    <lineage>
        <taxon>Bacteria</taxon>
        <taxon>Bacillati</taxon>
        <taxon>Actinomycetota</taxon>
        <taxon>Actinomycetes</taxon>
        <taxon>Streptosporangiales</taxon>
        <taxon>Thermomonosporaceae</taxon>
        <taxon>Actinocorallia</taxon>
    </lineage>
</organism>
<keyword evidence="6" id="KW-1185">Reference proteome</keyword>
<gene>
    <name evidence="5" type="ORF">EDD29_6258</name>
</gene>
<dbReference type="SUPFAM" id="SSF53335">
    <property type="entry name" value="S-adenosyl-L-methionine-dependent methyltransferases"/>
    <property type="match status" value="1"/>
</dbReference>
<dbReference type="Gene3D" id="3.40.50.150">
    <property type="entry name" value="Vaccinia Virus protein VP39"/>
    <property type="match status" value="1"/>
</dbReference>
<reference evidence="5 6" key="1">
    <citation type="submission" date="2018-11" db="EMBL/GenBank/DDBJ databases">
        <title>Sequencing the genomes of 1000 actinobacteria strains.</title>
        <authorList>
            <person name="Klenk H.-P."/>
        </authorList>
    </citation>
    <scope>NUCLEOTIDE SEQUENCE [LARGE SCALE GENOMIC DNA]</scope>
    <source>
        <strain evidence="5 6">DSM 44254</strain>
    </source>
</reference>
<feature type="binding site" evidence="1">
    <location>
        <position position="11"/>
    </location>
    <ligand>
        <name>Zn(2+)</name>
        <dbReference type="ChEBI" id="CHEBI:29105"/>
    </ligand>
</feature>
<dbReference type="GO" id="GO:0008757">
    <property type="term" value="F:S-adenosylmethionine-dependent methyltransferase activity"/>
    <property type="evidence" value="ECO:0007669"/>
    <property type="project" value="InterPro"/>
</dbReference>
<evidence type="ECO:0000259" key="4">
    <source>
        <dbReference type="Pfam" id="PF21302"/>
    </source>
</evidence>
<keyword evidence="5" id="KW-0808">Transferase</keyword>
<proteinExistence type="predicted"/>
<dbReference type="AlphaFoldDB" id="A0A3N1D4W9"/>
<dbReference type="InterPro" id="IPR016718">
    <property type="entry name" value="rRNA_m1G-MeTrfase_A_prd"/>
</dbReference>